<dbReference type="EMBL" id="JASXSX010000002">
    <property type="protein sequence ID" value="MDT3767849.1"/>
    <property type="molecule type" value="Genomic_DNA"/>
</dbReference>
<dbReference type="PANTHER" id="PTHR37163:SF1">
    <property type="entry name" value="DUF501 DOMAIN-CONTAINING PROTEIN"/>
    <property type="match status" value="1"/>
</dbReference>
<sequence length="196" mass="20805">MSSNHPPVNAINNEDQGKPPAGTQTPVAGAASGQISAADLEAVREQLGREPRGVLNVAARCACGAPAVVATAPRLDDGTPFPTMFYLTHPAAVKACSVLEAEHWMDELNEQLRADEDLQAKYRRAHEQYLQARDAVQVVPEISGVSAGGMPTRVKCLHALVGHALAAGPGVNPIGDMALKRMEERGLWNPNQCADK</sequence>
<reference evidence="2 3" key="1">
    <citation type="submission" date="2023-06" db="EMBL/GenBank/DDBJ databases">
        <title>Draft genome sequence of Gleimia hominis type strain CCUG 57540T.</title>
        <authorList>
            <person name="Salva-Serra F."/>
            <person name="Cardew S."/>
            <person name="Jensie Markopoulos S."/>
            <person name="Ohlen M."/>
            <person name="Inganas E."/>
            <person name="Svensson-Stadler L."/>
            <person name="Moore E.R.B."/>
        </authorList>
    </citation>
    <scope>NUCLEOTIDE SEQUENCE [LARGE SCALE GENOMIC DNA]</scope>
    <source>
        <strain evidence="2 3">CCUG 57540</strain>
    </source>
</reference>
<dbReference type="PANTHER" id="PTHR37163">
    <property type="entry name" value="CONSERVED PROTEIN"/>
    <property type="match status" value="1"/>
</dbReference>
<name>A0ABU3IBV4_9ACTO</name>
<comment type="caution">
    <text evidence="2">The sequence shown here is derived from an EMBL/GenBank/DDBJ whole genome shotgun (WGS) entry which is preliminary data.</text>
</comment>
<evidence type="ECO:0000313" key="2">
    <source>
        <dbReference type="EMBL" id="MDT3767849.1"/>
    </source>
</evidence>
<dbReference type="Pfam" id="PF04417">
    <property type="entry name" value="DUF501"/>
    <property type="match status" value="1"/>
</dbReference>
<feature type="compositionally biased region" description="Polar residues" evidence="1">
    <location>
        <begin position="1"/>
        <end position="14"/>
    </location>
</feature>
<accession>A0ABU3IBV4</accession>
<keyword evidence="3" id="KW-1185">Reference proteome</keyword>
<dbReference type="Proteomes" id="UP001247542">
    <property type="component" value="Unassembled WGS sequence"/>
</dbReference>
<organism evidence="2 3">
    <name type="scientific">Gleimia hominis</name>
    <dbReference type="NCBI Taxonomy" id="595468"/>
    <lineage>
        <taxon>Bacteria</taxon>
        <taxon>Bacillati</taxon>
        <taxon>Actinomycetota</taxon>
        <taxon>Actinomycetes</taxon>
        <taxon>Actinomycetales</taxon>
        <taxon>Actinomycetaceae</taxon>
        <taxon>Gleimia</taxon>
    </lineage>
</organism>
<feature type="region of interest" description="Disordered" evidence="1">
    <location>
        <begin position="1"/>
        <end position="32"/>
    </location>
</feature>
<evidence type="ECO:0000313" key="3">
    <source>
        <dbReference type="Proteomes" id="UP001247542"/>
    </source>
</evidence>
<gene>
    <name evidence="2" type="ORF">QS713_07225</name>
</gene>
<evidence type="ECO:0000256" key="1">
    <source>
        <dbReference type="SAM" id="MobiDB-lite"/>
    </source>
</evidence>
<dbReference type="RefSeq" id="WP_313273962.1">
    <property type="nucleotide sequence ID" value="NZ_JASXSX010000002.1"/>
</dbReference>
<proteinExistence type="predicted"/>
<protein>
    <submittedName>
        <fullName evidence="2">DUF501 domain-containing protein</fullName>
    </submittedName>
</protein>
<dbReference type="InterPro" id="IPR007511">
    <property type="entry name" value="DUF501"/>
</dbReference>